<dbReference type="CDD" id="cd06127">
    <property type="entry name" value="DEDDh"/>
    <property type="match status" value="1"/>
</dbReference>
<dbReference type="InterPro" id="IPR036397">
    <property type="entry name" value="RNaseH_sf"/>
</dbReference>
<proteinExistence type="predicted"/>
<keyword evidence="1" id="KW-0540">Nuclease</keyword>
<accession>F9DW79</accession>
<dbReference type="Pfam" id="PF00929">
    <property type="entry name" value="RNase_T"/>
    <property type="match status" value="1"/>
</dbReference>
<keyword evidence="3" id="KW-0269">Exonuclease</keyword>
<dbReference type="Gene3D" id="3.30.420.10">
    <property type="entry name" value="Ribonuclease H-like superfamily/Ribonuclease H"/>
    <property type="match status" value="1"/>
</dbReference>
<dbReference type="EC" id="2.7.7.7" evidence="5"/>
<dbReference type="STRING" id="759851.SAMN04244570_1288"/>
<dbReference type="GO" id="GO:0045004">
    <property type="term" value="P:DNA replication proofreading"/>
    <property type="evidence" value="ECO:0007669"/>
    <property type="project" value="TreeGrafter"/>
</dbReference>
<organism evidence="5 6">
    <name type="scientific">Sporosarcina newyorkensis 2681</name>
    <dbReference type="NCBI Taxonomy" id="1027292"/>
    <lineage>
        <taxon>Bacteria</taxon>
        <taxon>Bacillati</taxon>
        <taxon>Bacillota</taxon>
        <taxon>Bacilli</taxon>
        <taxon>Bacillales</taxon>
        <taxon>Caryophanaceae</taxon>
        <taxon>Sporosarcina</taxon>
    </lineage>
</organism>
<dbReference type="HOGENOM" id="CLU_047806_7_0_9"/>
<dbReference type="SUPFAM" id="SSF53098">
    <property type="entry name" value="Ribonuclease H-like"/>
    <property type="match status" value="1"/>
</dbReference>
<gene>
    <name evidence="5" type="ORF">HMPREF9372_3060</name>
</gene>
<dbReference type="GO" id="GO:0005829">
    <property type="term" value="C:cytosol"/>
    <property type="evidence" value="ECO:0007669"/>
    <property type="project" value="TreeGrafter"/>
</dbReference>
<keyword evidence="5" id="KW-0808">Transferase</keyword>
<dbReference type="InterPro" id="IPR013520">
    <property type="entry name" value="Ribonucl_H"/>
</dbReference>
<evidence type="ECO:0000256" key="3">
    <source>
        <dbReference type="ARBA" id="ARBA00022839"/>
    </source>
</evidence>
<sequence>MKIPVLNTCVMYYIGRGGKIMFWKKKKLTYELQQALHLNTPLQDMSFTVFDTETTGFAIGADDRMIEIGAVQVEGFHVTDRVFQTFVNPSREIPTAIKKLTNIQQAQVDEAPLPLPAIEKYFTFIEENKSGGWVGHHVSFDEMVIKKELSRQKCTFETPTSFDTMHLIRFLDPANEQQDLEDYARIFGTEIFERHRALGDALTTAHVFTELLKKLDRQGIKTLADLLRIKNGGAHKFVSHT</sequence>
<evidence type="ECO:0000313" key="6">
    <source>
        <dbReference type="Proteomes" id="UP000005316"/>
    </source>
</evidence>
<dbReference type="PANTHER" id="PTHR30231">
    <property type="entry name" value="DNA POLYMERASE III SUBUNIT EPSILON"/>
    <property type="match status" value="1"/>
</dbReference>
<dbReference type="PANTHER" id="PTHR30231:SF41">
    <property type="entry name" value="DNA POLYMERASE III SUBUNIT EPSILON"/>
    <property type="match status" value="1"/>
</dbReference>
<protein>
    <submittedName>
        <fullName evidence="5">DNA polymerase III PolC-type</fullName>
        <ecNumber evidence="5">2.7.7.7</ecNumber>
    </submittedName>
</protein>
<dbReference type="AlphaFoldDB" id="F9DW79"/>
<evidence type="ECO:0000259" key="4">
    <source>
        <dbReference type="SMART" id="SM00479"/>
    </source>
</evidence>
<dbReference type="GO" id="GO:0003887">
    <property type="term" value="F:DNA-directed DNA polymerase activity"/>
    <property type="evidence" value="ECO:0007669"/>
    <property type="project" value="UniProtKB-EC"/>
</dbReference>
<feature type="domain" description="Exonuclease" evidence="4">
    <location>
        <begin position="46"/>
        <end position="217"/>
    </location>
</feature>
<evidence type="ECO:0000256" key="1">
    <source>
        <dbReference type="ARBA" id="ARBA00022722"/>
    </source>
</evidence>
<dbReference type="EMBL" id="AFPZ01000097">
    <property type="protein sequence ID" value="EGQ22181.1"/>
    <property type="molecule type" value="Genomic_DNA"/>
</dbReference>
<dbReference type="SMART" id="SM00479">
    <property type="entry name" value="EXOIII"/>
    <property type="match status" value="1"/>
</dbReference>
<reference evidence="5 6" key="1">
    <citation type="submission" date="2011-04" db="EMBL/GenBank/DDBJ databases">
        <authorList>
            <person name="Muzny D."/>
            <person name="Qin X."/>
            <person name="Deng J."/>
            <person name="Jiang H."/>
            <person name="Liu Y."/>
            <person name="Qu J."/>
            <person name="Song X.-Z."/>
            <person name="Zhang L."/>
            <person name="Thornton R."/>
            <person name="Coyle M."/>
            <person name="Francisco L."/>
            <person name="Jackson L."/>
            <person name="Javaid M."/>
            <person name="Korchina V."/>
            <person name="Kovar C."/>
            <person name="Mata R."/>
            <person name="Mathew T."/>
            <person name="Ngo R."/>
            <person name="Nguyen L."/>
            <person name="Nguyen N."/>
            <person name="Okwuonu G."/>
            <person name="Ongeri F."/>
            <person name="Pham C."/>
            <person name="Simmons D."/>
            <person name="Wilczek-Boney K."/>
            <person name="Hale W."/>
            <person name="Jakkamsetti A."/>
            <person name="Pham P."/>
            <person name="Ruth R."/>
            <person name="San Lucas F."/>
            <person name="Warren J."/>
            <person name="Zhang J."/>
            <person name="Zhao Z."/>
            <person name="Zhou C."/>
            <person name="Zhu D."/>
            <person name="Lee S."/>
            <person name="Bess C."/>
            <person name="Blankenburg K."/>
            <person name="Forbes L."/>
            <person name="Fu Q."/>
            <person name="Gubbala S."/>
            <person name="Hirani K."/>
            <person name="Jayaseelan J.C."/>
            <person name="Lara F."/>
            <person name="Munidasa M."/>
            <person name="Palculict T."/>
            <person name="Patil S."/>
            <person name="Pu L.-L."/>
            <person name="Saada N."/>
            <person name="Tang L."/>
            <person name="Weissenberger G."/>
            <person name="Zhu Y."/>
            <person name="Hemphill L."/>
            <person name="Shang Y."/>
            <person name="Youmans B."/>
            <person name="Ayvaz T."/>
            <person name="Ross M."/>
            <person name="Santibanez J."/>
            <person name="Aqrawi P."/>
            <person name="Gross S."/>
            <person name="Joshi V."/>
            <person name="Fowler G."/>
            <person name="Nazareth L."/>
            <person name="Reid J."/>
            <person name="Worley K."/>
            <person name="Petrosino J."/>
            <person name="Highlander S."/>
            <person name="Gibbs R."/>
        </authorList>
    </citation>
    <scope>NUCLEOTIDE SEQUENCE [LARGE SCALE GENOMIC DNA]</scope>
    <source>
        <strain evidence="5 6">2681</strain>
    </source>
</reference>
<keyword evidence="5" id="KW-0548">Nucleotidyltransferase</keyword>
<keyword evidence="2" id="KW-0378">Hydrolase</keyword>
<dbReference type="InterPro" id="IPR012337">
    <property type="entry name" value="RNaseH-like_sf"/>
</dbReference>
<dbReference type="FunFam" id="3.30.420.10:FF:000045">
    <property type="entry name" value="3'-5' exonuclease DinG"/>
    <property type="match status" value="1"/>
</dbReference>
<dbReference type="eggNOG" id="COG0847">
    <property type="taxonomic scope" value="Bacteria"/>
</dbReference>
<name>F9DW79_9BACL</name>
<evidence type="ECO:0000256" key="2">
    <source>
        <dbReference type="ARBA" id="ARBA00022801"/>
    </source>
</evidence>
<dbReference type="GO" id="GO:0003676">
    <property type="term" value="F:nucleic acid binding"/>
    <property type="evidence" value="ECO:0007669"/>
    <property type="project" value="InterPro"/>
</dbReference>
<dbReference type="GO" id="GO:0008408">
    <property type="term" value="F:3'-5' exonuclease activity"/>
    <property type="evidence" value="ECO:0007669"/>
    <property type="project" value="TreeGrafter"/>
</dbReference>
<dbReference type="Proteomes" id="UP000005316">
    <property type="component" value="Unassembled WGS sequence"/>
</dbReference>
<comment type="caution">
    <text evidence="5">The sequence shown here is derived from an EMBL/GenBank/DDBJ whole genome shotgun (WGS) entry which is preliminary data.</text>
</comment>
<evidence type="ECO:0000313" key="5">
    <source>
        <dbReference type="EMBL" id="EGQ22181.1"/>
    </source>
</evidence>